<gene>
    <name evidence="11" type="ORF">Cgig2_013328</name>
</gene>
<dbReference type="PROSITE" id="PS51171">
    <property type="entry name" value="PREPHENATE_DEHYDR_3"/>
    <property type="match status" value="1"/>
</dbReference>
<keyword evidence="6" id="KW-0584">Phenylalanine biosynthesis</keyword>
<sequence>MVLKLDLDCYNLLSPHQALERWLVDRAVLPIENSLGGSIHRNYDLLLRHRLHIVGEVKLPIRHCLLANPGVKIEDLRRVLSHPQALAQCENTLLKFGVTREAVDDTAGAAKVTIGKEDGAGGHQAKQHNEEEEKKEMPGRKKALAQSGATLPNTTGAIGVEVLRRWGSEGFLRREEAKGRGLRIVTYYFHFKFVAFNKLEDAGAVASAAAARIYGLNILARDIQDDSDNFTRFLMLAREPIIPGSDRPFKTSIVFSLVEGPGALFKALAVFALRQINLAKIESRPLRNSSNNGSSKCFDYLFYLDFEASMADPNAQNALRHLEEFATMLRVLGSYPADVKVP</sequence>
<evidence type="ECO:0000313" key="12">
    <source>
        <dbReference type="Proteomes" id="UP001153076"/>
    </source>
</evidence>
<comment type="caution">
    <text evidence="11">The sequence shown here is derived from an EMBL/GenBank/DDBJ whole genome shotgun (WGS) entry which is preliminary data.</text>
</comment>
<evidence type="ECO:0000256" key="6">
    <source>
        <dbReference type="ARBA" id="ARBA00023222"/>
    </source>
</evidence>
<dbReference type="GO" id="GO:0004664">
    <property type="term" value="F:prephenate dehydratase activity"/>
    <property type="evidence" value="ECO:0007669"/>
    <property type="project" value="InterPro"/>
</dbReference>
<dbReference type="AlphaFoldDB" id="A0A9Q1GG25"/>
<dbReference type="CDD" id="cd13631">
    <property type="entry name" value="PBP2_Ct-PDT_like"/>
    <property type="match status" value="1"/>
</dbReference>
<evidence type="ECO:0000256" key="5">
    <source>
        <dbReference type="ARBA" id="ARBA00023141"/>
    </source>
</evidence>
<dbReference type="PANTHER" id="PTHR21022:SF42">
    <property type="entry name" value="AROGENATE DEHYDRATASE_PREPHENATE DEHYDRATASE 2, CHLOROPLASTIC"/>
    <property type="match status" value="1"/>
</dbReference>
<dbReference type="OrthoDB" id="2414662at2759"/>
<dbReference type="GO" id="GO:0009094">
    <property type="term" value="P:L-phenylalanine biosynthetic process"/>
    <property type="evidence" value="ECO:0007669"/>
    <property type="project" value="UniProtKB-KW"/>
</dbReference>
<evidence type="ECO:0000256" key="8">
    <source>
        <dbReference type="SAM" id="MobiDB-lite"/>
    </source>
</evidence>
<name>A0A9Q1GG25_9CARY</name>
<dbReference type="CDD" id="cd04905">
    <property type="entry name" value="ACT_CM-PDT"/>
    <property type="match status" value="1"/>
</dbReference>
<evidence type="ECO:0000256" key="2">
    <source>
        <dbReference type="ARBA" id="ARBA00004741"/>
    </source>
</evidence>
<dbReference type="Gene3D" id="3.30.70.260">
    <property type="match status" value="1"/>
</dbReference>
<dbReference type="Proteomes" id="UP001153076">
    <property type="component" value="Unassembled WGS sequence"/>
</dbReference>
<evidence type="ECO:0000256" key="4">
    <source>
        <dbReference type="ARBA" id="ARBA00022605"/>
    </source>
</evidence>
<dbReference type="Gene3D" id="3.40.190.10">
    <property type="entry name" value="Periplasmic binding protein-like II"/>
    <property type="match status" value="3"/>
</dbReference>
<dbReference type="InterPro" id="IPR008242">
    <property type="entry name" value="Chor_mutase/pphenate_deHydtase"/>
</dbReference>
<accession>A0A9Q1GG25</accession>
<reference evidence="11" key="1">
    <citation type="submission" date="2022-04" db="EMBL/GenBank/DDBJ databases">
        <title>Carnegiea gigantea Genome sequencing and assembly v2.</title>
        <authorList>
            <person name="Copetti D."/>
            <person name="Sanderson M.J."/>
            <person name="Burquez A."/>
            <person name="Wojciechowski M.F."/>
        </authorList>
    </citation>
    <scope>NUCLEOTIDE SEQUENCE</scope>
    <source>
        <strain evidence="11">SGP5-SGP5p</strain>
        <tissue evidence="11">Aerial part</tissue>
    </source>
</reference>
<keyword evidence="7" id="KW-0456">Lyase</keyword>
<dbReference type="SUPFAM" id="SSF53850">
    <property type="entry name" value="Periplasmic binding protein-like II"/>
    <property type="match status" value="2"/>
</dbReference>
<comment type="subcellular location">
    <subcellularLocation>
        <location evidence="1">Plastid</location>
        <location evidence="1">Chloroplast stroma</location>
    </subcellularLocation>
</comment>
<dbReference type="GO" id="GO:0009570">
    <property type="term" value="C:chloroplast stroma"/>
    <property type="evidence" value="ECO:0007669"/>
    <property type="project" value="UniProtKB-SubCell"/>
</dbReference>
<proteinExistence type="predicted"/>
<dbReference type="GO" id="GO:0047769">
    <property type="term" value="F:arogenate dehydratase activity"/>
    <property type="evidence" value="ECO:0007669"/>
    <property type="project" value="UniProtKB-ARBA"/>
</dbReference>
<dbReference type="EMBL" id="JAKOGI010004660">
    <property type="protein sequence ID" value="KAJ8419650.1"/>
    <property type="molecule type" value="Genomic_DNA"/>
</dbReference>
<evidence type="ECO:0000256" key="7">
    <source>
        <dbReference type="ARBA" id="ARBA00023239"/>
    </source>
</evidence>
<dbReference type="InterPro" id="IPR045865">
    <property type="entry name" value="ACT-like_dom_sf"/>
</dbReference>
<keyword evidence="12" id="KW-1185">Reference proteome</keyword>
<feature type="compositionally biased region" description="Basic and acidic residues" evidence="8">
    <location>
        <begin position="127"/>
        <end position="139"/>
    </location>
</feature>
<dbReference type="InterPro" id="IPR002912">
    <property type="entry name" value="ACT_dom"/>
</dbReference>
<dbReference type="Pfam" id="PF00800">
    <property type="entry name" value="PDT"/>
    <property type="match status" value="2"/>
</dbReference>
<feature type="region of interest" description="Disordered" evidence="8">
    <location>
        <begin position="115"/>
        <end position="141"/>
    </location>
</feature>
<keyword evidence="5" id="KW-0057">Aromatic amino acid biosynthesis</keyword>
<dbReference type="PROSITE" id="PS51671">
    <property type="entry name" value="ACT"/>
    <property type="match status" value="1"/>
</dbReference>
<organism evidence="11 12">
    <name type="scientific">Carnegiea gigantea</name>
    <dbReference type="NCBI Taxonomy" id="171969"/>
    <lineage>
        <taxon>Eukaryota</taxon>
        <taxon>Viridiplantae</taxon>
        <taxon>Streptophyta</taxon>
        <taxon>Embryophyta</taxon>
        <taxon>Tracheophyta</taxon>
        <taxon>Spermatophyta</taxon>
        <taxon>Magnoliopsida</taxon>
        <taxon>eudicotyledons</taxon>
        <taxon>Gunneridae</taxon>
        <taxon>Pentapetalae</taxon>
        <taxon>Caryophyllales</taxon>
        <taxon>Cactineae</taxon>
        <taxon>Cactaceae</taxon>
        <taxon>Cactoideae</taxon>
        <taxon>Echinocereeae</taxon>
        <taxon>Carnegiea</taxon>
    </lineage>
</organism>
<dbReference type="PIRSF" id="PIRSF001500">
    <property type="entry name" value="Chor_mut_pdt_Ppr"/>
    <property type="match status" value="1"/>
</dbReference>
<evidence type="ECO:0008006" key="13">
    <source>
        <dbReference type="Google" id="ProtNLM"/>
    </source>
</evidence>
<evidence type="ECO:0000259" key="9">
    <source>
        <dbReference type="PROSITE" id="PS51171"/>
    </source>
</evidence>
<protein>
    <recommendedName>
        <fullName evidence="13">Arogenate dehydratase</fullName>
    </recommendedName>
</protein>
<comment type="pathway">
    <text evidence="2">Amino-acid biosynthesis; L-phenylalanine biosynthesis; phenylpyruvate from prephenate: step 1/1.</text>
</comment>
<evidence type="ECO:0000256" key="3">
    <source>
        <dbReference type="ARBA" id="ARBA00004929"/>
    </source>
</evidence>
<keyword evidence="4" id="KW-0028">Amino-acid biosynthesis</keyword>
<dbReference type="PROSITE" id="PS00857">
    <property type="entry name" value="PREPHENATE_DEHYDR_1"/>
    <property type="match status" value="1"/>
</dbReference>
<dbReference type="InterPro" id="IPR018528">
    <property type="entry name" value="Preph_deHydtase_CS"/>
</dbReference>
<feature type="domain" description="Prephenate dehydratase" evidence="9">
    <location>
        <begin position="1"/>
        <end position="238"/>
    </location>
</feature>
<dbReference type="PANTHER" id="PTHR21022">
    <property type="entry name" value="PREPHENATE DEHYDRATASE P PROTEIN"/>
    <property type="match status" value="1"/>
</dbReference>
<feature type="domain" description="ACT" evidence="10">
    <location>
        <begin position="252"/>
        <end position="336"/>
    </location>
</feature>
<dbReference type="InterPro" id="IPR001086">
    <property type="entry name" value="Preph_deHydtase"/>
</dbReference>
<evidence type="ECO:0000256" key="1">
    <source>
        <dbReference type="ARBA" id="ARBA00004470"/>
    </source>
</evidence>
<dbReference type="SUPFAM" id="SSF55021">
    <property type="entry name" value="ACT-like"/>
    <property type="match status" value="1"/>
</dbReference>
<comment type="pathway">
    <text evidence="3">Amino-acid biosynthesis; L-phenylalanine biosynthesis; L-phenylalanine from L-arogenate: step 1/1.</text>
</comment>
<evidence type="ECO:0000259" key="10">
    <source>
        <dbReference type="PROSITE" id="PS51671"/>
    </source>
</evidence>
<evidence type="ECO:0000313" key="11">
    <source>
        <dbReference type="EMBL" id="KAJ8419650.1"/>
    </source>
</evidence>